<reference evidence="1" key="1">
    <citation type="submission" date="2019-08" db="EMBL/GenBank/DDBJ databases">
        <authorList>
            <person name="Kucharzyk K."/>
            <person name="Murdoch R.W."/>
            <person name="Higgins S."/>
            <person name="Loffler F."/>
        </authorList>
    </citation>
    <scope>NUCLEOTIDE SEQUENCE</scope>
</reference>
<proteinExistence type="predicted"/>
<sequence>MISGAERAERTGTGDGQVDAGVIIVRKTVKRRVSDQPHRAAAHRGMFWLH</sequence>
<protein>
    <submittedName>
        <fullName evidence="1">Uncharacterized protein</fullName>
    </submittedName>
</protein>
<dbReference type="EMBL" id="VSSQ01106285">
    <property type="protein sequence ID" value="MPN45994.1"/>
    <property type="molecule type" value="Genomic_DNA"/>
</dbReference>
<dbReference type="AlphaFoldDB" id="A0A645ICH8"/>
<name>A0A645ICH8_9ZZZZ</name>
<gene>
    <name evidence="1" type="ORF">SDC9_193573</name>
</gene>
<accession>A0A645ICH8</accession>
<organism evidence="1">
    <name type="scientific">bioreactor metagenome</name>
    <dbReference type="NCBI Taxonomy" id="1076179"/>
    <lineage>
        <taxon>unclassified sequences</taxon>
        <taxon>metagenomes</taxon>
        <taxon>ecological metagenomes</taxon>
    </lineage>
</organism>
<evidence type="ECO:0000313" key="1">
    <source>
        <dbReference type="EMBL" id="MPN45994.1"/>
    </source>
</evidence>
<comment type="caution">
    <text evidence="1">The sequence shown here is derived from an EMBL/GenBank/DDBJ whole genome shotgun (WGS) entry which is preliminary data.</text>
</comment>